<dbReference type="EMBL" id="JQZV01000010">
    <property type="protein sequence ID" value="KGN92406.1"/>
    <property type="molecule type" value="Genomic_DNA"/>
</dbReference>
<name>A0ABR4XL99_9PORP</name>
<protein>
    <submittedName>
        <fullName evidence="1">Uncharacterized protein</fullName>
    </submittedName>
</protein>
<gene>
    <name evidence="1" type="ORF">HQ43_05130</name>
</gene>
<dbReference type="RefSeq" id="WP_036790536.1">
    <property type="nucleotide sequence ID" value="NZ_JQZV01000010.1"/>
</dbReference>
<comment type="caution">
    <text evidence="1">The sequence shown here is derived from an EMBL/GenBank/DDBJ whole genome shotgun (WGS) entry which is preliminary data.</text>
</comment>
<accession>A0ABR4XL99</accession>
<reference evidence="1 2" key="1">
    <citation type="submission" date="2014-08" db="EMBL/GenBank/DDBJ databases">
        <title>Porphyromonas canoris strain:OH2762 Genome sequencing.</title>
        <authorList>
            <person name="Wallis C."/>
            <person name="Deusch O."/>
            <person name="O'Flynn C."/>
            <person name="Davis I."/>
            <person name="Jospin G."/>
            <person name="Darling A.E."/>
            <person name="Coil D.A."/>
            <person name="Alexiev A."/>
            <person name="Horsfall A."/>
            <person name="Kirkwood N."/>
            <person name="Harris S."/>
            <person name="Eisen J.A."/>
        </authorList>
    </citation>
    <scope>NUCLEOTIDE SEQUENCE [LARGE SCALE GENOMIC DNA]</scope>
    <source>
        <strain evidence="2">COT-108 OH2762</strain>
    </source>
</reference>
<evidence type="ECO:0000313" key="2">
    <source>
        <dbReference type="Proteomes" id="UP000030101"/>
    </source>
</evidence>
<proteinExistence type="predicted"/>
<keyword evidence="2" id="KW-1185">Reference proteome</keyword>
<dbReference type="Proteomes" id="UP000030101">
    <property type="component" value="Unassembled WGS sequence"/>
</dbReference>
<organism evidence="1 2">
    <name type="scientific">Porphyromonas canoris</name>
    <dbReference type="NCBI Taxonomy" id="36875"/>
    <lineage>
        <taxon>Bacteria</taxon>
        <taxon>Pseudomonadati</taxon>
        <taxon>Bacteroidota</taxon>
        <taxon>Bacteroidia</taxon>
        <taxon>Bacteroidales</taxon>
        <taxon>Porphyromonadaceae</taxon>
        <taxon>Porphyromonas</taxon>
    </lineage>
</organism>
<sequence length="149" mass="17426">MSSLTFDIAPRWRAKADEGYWYISRDMQVVRAWDRGKEGLPFKTIDELRNESGNYFSDKEEAERYASIFRDTLIQNRCLQRAGSKGLYYFVDTSIPRSVDTYEWADPTREDVPGISLYACGNYFLTEEEARNFCHLFVATLQSRDKDSQ</sequence>
<evidence type="ECO:0000313" key="1">
    <source>
        <dbReference type="EMBL" id="KGN92406.1"/>
    </source>
</evidence>